<keyword evidence="2" id="KW-0675">Receptor</keyword>
<dbReference type="Gene3D" id="2.60.120.260">
    <property type="entry name" value="Galactose-binding domain-like"/>
    <property type="match status" value="1"/>
</dbReference>
<evidence type="ECO:0000313" key="2">
    <source>
        <dbReference type="EMBL" id="GFS22298.1"/>
    </source>
</evidence>
<keyword evidence="3" id="KW-1185">Reference proteome</keyword>
<accession>A0AAV4JKR8</accession>
<dbReference type="AlphaFoldDB" id="A0AAV4JKR8"/>
<gene>
    <name evidence="2" type="ORF">ElyMa_006947500</name>
</gene>
<name>A0AAV4JKR8_9GAST</name>
<keyword evidence="1" id="KW-1133">Transmembrane helix</keyword>
<protein>
    <submittedName>
        <fullName evidence="2">Receptor-type tyrosine-protein phosphatase kappa-like</fullName>
    </submittedName>
</protein>
<keyword evidence="1" id="KW-0472">Membrane</keyword>
<dbReference type="Proteomes" id="UP000762676">
    <property type="component" value="Unassembled WGS sequence"/>
</dbReference>
<dbReference type="InterPro" id="IPR008979">
    <property type="entry name" value="Galactose-bd-like_sf"/>
</dbReference>
<feature type="transmembrane region" description="Helical" evidence="1">
    <location>
        <begin position="12"/>
        <end position="33"/>
    </location>
</feature>
<comment type="caution">
    <text evidence="2">The sequence shown here is derived from an EMBL/GenBank/DDBJ whole genome shotgun (WGS) entry which is preliminary data.</text>
</comment>
<evidence type="ECO:0000256" key="1">
    <source>
        <dbReference type="SAM" id="Phobius"/>
    </source>
</evidence>
<evidence type="ECO:0000313" key="3">
    <source>
        <dbReference type="Proteomes" id="UP000762676"/>
    </source>
</evidence>
<keyword evidence="1" id="KW-0812">Transmembrane</keyword>
<sequence length="405" mass="44340">MQLCEVKISAVVVVVEVVVVVVAAIVVVVAAIVVAAIVVAAAVVVIVVSAAAAVVVAALVVTSTMVRPSPVRDIVTCQVKISAGRDLALKEQTSQSSTFETWYSRHAVDGTVDLGDNLSGKTCSRTQNDSLSWWRLTFHKGVKINYFILFNRRKYAGPHRLEEFKLEAFGNNPTNSLFTYESPTVSRTEYHIIPDSDVDLPVHEVKITATNGSLVICDLWARGESSCPKGVFGRDCEWTCNCAYETDCFVHSGGCPAGCKLGYNGENCYKPVERLAVFHRRQLTTTETRMKEMPSALASPLVIKCNAEVLGLPNSTEVLRLQIARMLDHKKTTEIIADFDFKAGTRKTGERSGRAWTFNSDGYVEPKVITGRNATKGLEIVWTMLDPQCDDAGIYQCTVIASVHK</sequence>
<dbReference type="SUPFAM" id="SSF49785">
    <property type="entry name" value="Galactose-binding domain-like"/>
    <property type="match status" value="1"/>
</dbReference>
<proteinExistence type="predicted"/>
<dbReference type="EMBL" id="BMAT01013890">
    <property type="protein sequence ID" value="GFS22298.1"/>
    <property type="molecule type" value="Genomic_DNA"/>
</dbReference>
<feature type="transmembrane region" description="Helical" evidence="1">
    <location>
        <begin position="39"/>
        <end position="62"/>
    </location>
</feature>
<organism evidence="2 3">
    <name type="scientific">Elysia marginata</name>
    <dbReference type="NCBI Taxonomy" id="1093978"/>
    <lineage>
        <taxon>Eukaryota</taxon>
        <taxon>Metazoa</taxon>
        <taxon>Spiralia</taxon>
        <taxon>Lophotrochozoa</taxon>
        <taxon>Mollusca</taxon>
        <taxon>Gastropoda</taxon>
        <taxon>Heterobranchia</taxon>
        <taxon>Euthyneura</taxon>
        <taxon>Panpulmonata</taxon>
        <taxon>Sacoglossa</taxon>
        <taxon>Placobranchoidea</taxon>
        <taxon>Plakobranchidae</taxon>
        <taxon>Elysia</taxon>
    </lineage>
</organism>
<reference evidence="2 3" key="1">
    <citation type="journal article" date="2021" name="Elife">
        <title>Chloroplast acquisition without the gene transfer in kleptoplastic sea slugs, Plakobranchus ocellatus.</title>
        <authorList>
            <person name="Maeda T."/>
            <person name="Takahashi S."/>
            <person name="Yoshida T."/>
            <person name="Shimamura S."/>
            <person name="Takaki Y."/>
            <person name="Nagai Y."/>
            <person name="Toyoda A."/>
            <person name="Suzuki Y."/>
            <person name="Arimoto A."/>
            <person name="Ishii H."/>
            <person name="Satoh N."/>
            <person name="Nishiyama T."/>
            <person name="Hasebe M."/>
            <person name="Maruyama T."/>
            <person name="Minagawa J."/>
            <person name="Obokata J."/>
            <person name="Shigenobu S."/>
        </authorList>
    </citation>
    <scope>NUCLEOTIDE SEQUENCE [LARGE SCALE GENOMIC DNA]</scope>
</reference>